<keyword evidence="6" id="KW-1185">Reference proteome</keyword>
<feature type="domain" description="DUF7345" evidence="4">
    <location>
        <begin position="84"/>
        <end position="230"/>
    </location>
</feature>
<keyword evidence="2" id="KW-0812">Transmembrane</keyword>
<dbReference type="KEGG" id="hakz:J0X25_04045"/>
<accession>A0A8A2VHK8</accession>
<dbReference type="EMBL" id="CP071462">
    <property type="protein sequence ID" value="QSX00148.1"/>
    <property type="molecule type" value="Genomic_DNA"/>
</dbReference>
<proteinExistence type="predicted"/>
<dbReference type="AlphaFoldDB" id="A0A8A2VHK8"/>
<dbReference type="Proteomes" id="UP000663203">
    <property type="component" value="Chromosome"/>
</dbReference>
<evidence type="ECO:0000313" key="5">
    <source>
        <dbReference type="EMBL" id="QSX00148.1"/>
    </source>
</evidence>
<name>A0A8A2VHK8_9EURY</name>
<evidence type="ECO:0000259" key="3">
    <source>
        <dbReference type="Pfam" id="PF24034"/>
    </source>
</evidence>
<evidence type="ECO:0000256" key="1">
    <source>
        <dbReference type="SAM" id="MobiDB-lite"/>
    </source>
</evidence>
<feature type="domain" description="DUF7343" evidence="3">
    <location>
        <begin position="376"/>
        <end position="437"/>
    </location>
</feature>
<evidence type="ECO:0000259" key="4">
    <source>
        <dbReference type="Pfam" id="PF24036"/>
    </source>
</evidence>
<organism evidence="5 6">
    <name type="scientific">Haloterrigena alkaliphila</name>
    <dbReference type="NCBI Taxonomy" id="2816475"/>
    <lineage>
        <taxon>Archaea</taxon>
        <taxon>Methanobacteriati</taxon>
        <taxon>Methanobacteriota</taxon>
        <taxon>Stenosarchaea group</taxon>
        <taxon>Halobacteria</taxon>
        <taxon>Halobacteriales</taxon>
        <taxon>Natrialbaceae</taxon>
        <taxon>Haloterrigena</taxon>
    </lineage>
</organism>
<gene>
    <name evidence="5" type="ORF">J0X25_04045</name>
</gene>
<evidence type="ECO:0000313" key="6">
    <source>
        <dbReference type="Proteomes" id="UP000663203"/>
    </source>
</evidence>
<feature type="compositionally biased region" description="Polar residues" evidence="1">
    <location>
        <begin position="54"/>
        <end position="69"/>
    </location>
</feature>
<evidence type="ECO:0008006" key="7">
    <source>
        <dbReference type="Google" id="ProtNLM"/>
    </source>
</evidence>
<reference evidence="5 6" key="1">
    <citation type="submission" date="2021-03" db="EMBL/GenBank/DDBJ databases">
        <title>Haloterrigena longa sp. nov. and Haloterrigena limicola sp. nov., extremely halophilic archaea isolated from a salt lake.</title>
        <authorList>
            <person name="Henglin C."/>
        </authorList>
    </citation>
    <scope>NUCLEOTIDE SEQUENCE [LARGE SCALE GENOMIC DNA]</scope>
    <source>
        <strain evidence="5 6">KZCA68</strain>
    </source>
</reference>
<dbReference type="InterPro" id="IPR055767">
    <property type="entry name" value="DUF7343"/>
</dbReference>
<feature type="compositionally biased region" description="Polar residues" evidence="1">
    <location>
        <begin position="319"/>
        <end position="342"/>
    </location>
</feature>
<evidence type="ECO:0000256" key="2">
    <source>
        <dbReference type="SAM" id="Phobius"/>
    </source>
</evidence>
<dbReference type="Pfam" id="PF24036">
    <property type="entry name" value="DUF7345"/>
    <property type="match status" value="1"/>
</dbReference>
<dbReference type="InterPro" id="IPR055769">
    <property type="entry name" value="DUF7345"/>
</dbReference>
<feature type="transmembrane region" description="Helical" evidence="2">
    <location>
        <begin position="266"/>
        <end position="287"/>
    </location>
</feature>
<keyword evidence="2" id="KW-0472">Membrane</keyword>
<protein>
    <recommendedName>
        <fullName evidence="7">HTH iclR-type domain-containing protein</fullName>
    </recommendedName>
</protein>
<dbReference type="Pfam" id="PF24034">
    <property type="entry name" value="DUF7343"/>
    <property type="match status" value="1"/>
</dbReference>
<feature type="region of interest" description="Disordered" evidence="1">
    <location>
        <begin position="47"/>
        <end position="80"/>
    </location>
</feature>
<keyword evidence="2" id="KW-1133">Transmembrane helix</keyword>
<feature type="region of interest" description="Disordered" evidence="1">
    <location>
        <begin position="319"/>
        <end position="343"/>
    </location>
</feature>
<sequence length="445" mass="48066">MRVSTAVTLALSALLTLSLFGMTAAAVPVASVSTPTDAQPAIAADHSTGEPVFSTGSPPQSSAHSSLATAQDAPTPLDPKQVIRIDVSDDGDAKWTIESRFLLTNETEEAEFDEYAASVTSGQRDVSYDLQQFESFRRDAQEATGREMSLENAGWNEPRIVSPDEAGIEDADIPETSEDTEVRVGIISYSFTWTNFAVVEDDRIYFGDALVGLPSLTDGQRLAVHSPSNYALDTPTELVWDGPYEFSDGELEIVFVRTSGSGLPPVGWLVGGFALLLVVGAVSYLLARRSPNPDHPTSIDQLFDHGAYLAGSVADRLRSVTSQDQRASTKPNPDGGSVQSATDPAIDFEGADQSAADTGTQLEYEEDIDDDIDPDLLSDEERVLRMIKQNGGRMKQASIVSETGWSNAKVSQLLSQMDEDEDIEKLRIGRENLITLPEVDPTELD</sequence>